<feature type="domain" description="RNA polymerase sigma-70" evidence="5">
    <location>
        <begin position="51"/>
        <end position="64"/>
    </location>
</feature>
<dbReference type="GO" id="GO:0003677">
    <property type="term" value="F:DNA binding"/>
    <property type="evidence" value="ECO:0007669"/>
    <property type="project" value="UniProtKB-KW"/>
</dbReference>
<dbReference type="AlphaFoldDB" id="A0A518B2Q0"/>
<dbReference type="PRINTS" id="PR00046">
    <property type="entry name" value="SIGMA70FCT"/>
</dbReference>
<protein>
    <submittedName>
        <fullName evidence="6">RNA polymerase sigma-D factor</fullName>
    </submittedName>
</protein>
<sequence>MVTQAHHELWEAYQADRSDENRNRLVEANLPLVHRIASRIHSAQPAVGQDDLFSAGAMGLMRAVELFDPSRGVRFSTYAYRCIWSHMMMAFDSIDWIPRHVRHACTGLPAVLPLNSIDSISDGETANVVDYRTAEAPTLDTREHVRHLLSVLTRTDRVIVTLHYLRGLTYREIGEQIGLCTAATQRRGAKALDHLRAMVQGRSEELAA</sequence>
<dbReference type="InterPro" id="IPR013324">
    <property type="entry name" value="RNA_pol_sigma_r3/r4-like"/>
</dbReference>
<dbReference type="PANTHER" id="PTHR30385">
    <property type="entry name" value="SIGMA FACTOR F FLAGELLAR"/>
    <property type="match status" value="1"/>
</dbReference>
<dbReference type="Pfam" id="PF04542">
    <property type="entry name" value="Sigma70_r2"/>
    <property type="match status" value="1"/>
</dbReference>
<dbReference type="InterPro" id="IPR007627">
    <property type="entry name" value="RNA_pol_sigma70_r2"/>
</dbReference>
<proteinExistence type="predicted"/>
<keyword evidence="7" id="KW-1185">Reference proteome</keyword>
<evidence type="ECO:0000256" key="3">
    <source>
        <dbReference type="ARBA" id="ARBA00023125"/>
    </source>
</evidence>
<dbReference type="GO" id="GO:0006352">
    <property type="term" value="P:DNA-templated transcription initiation"/>
    <property type="evidence" value="ECO:0007669"/>
    <property type="project" value="InterPro"/>
</dbReference>
<dbReference type="SUPFAM" id="SSF88659">
    <property type="entry name" value="Sigma3 and sigma4 domains of RNA polymerase sigma factors"/>
    <property type="match status" value="1"/>
</dbReference>
<keyword evidence="3" id="KW-0238">DNA-binding</keyword>
<dbReference type="InterPro" id="IPR014284">
    <property type="entry name" value="RNA_pol_sigma-70_dom"/>
</dbReference>
<keyword evidence="4" id="KW-0804">Transcription</keyword>
<dbReference type="NCBIfam" id="TIGR02937">
    <property type="entry name" value="sigma70-ECF"/>
    <property type="match status" value="1"/>
</dbReference>
<dbReference type="GO" id="GO:0016987">
    <property type="term" value="F:sigma factor activity"/>
    <property type="evidence" value="ECO:0007669"/>
    <property type="project" value="UniProtKB-KW"/>
</dbReference>
<dbReference type="Pfam" id="PF04545">
    <property type="entry name" value="Sigma70_r4"/>
    <property type="match status" value="1"/>
</dbReference>
<dbReference type="KEGG" id="knv:Pan216_20990"/>
<dbReference type="PROSITE" id="PS00715">
    <property type="entry name" value="SIGMA70_1"/>
    <property type="match status" value="1"/>
</dbReference>
<evidence type="ECO:0000259" key="5">
    <source>
        <dbReference type="PROSITE" id="PS00715"/>
    </source>
</evidence>
<keyword evidence="1" id="KW-0805">Transcription regulation</keyword>
<evidence type="ECO:0000256" key="4">
    <source>
        <dbReference type="ARBA" id="ARBA00023163"/>
    </source>
</evidence>
<dbReference type="EMBL" id="CP036279">
    <property type="protein sequence ID" value="QDU61245.1"/>
    <property type="molecule type" value="Genomic_DNA"/>
</dbReference>
<evidence type="ECO:0000256" key="1">
    <source>
        <dbReference type="ARBA" id="ARBA00023015"/>
    </source>
</evidence>
<evidence type="ECO:0000313" key="7">
    <source>
        <dbReference type="Proteomes" id="UP000317093"/>
    </source>
</evidence>
<dbReference type="InterPro" id="IPR013325">
    <property type="entry name" value="RNA_pol_sigma_r2"/>
</dbReference>
<dbReference type="InterPro" id="IPR000943">
    <property type="entry name" value="RNA_pol_sigma70"/>
</dbReference>
<dbReference type="InterPro" id="IPR036388">
    <property type="entry name" value="WH-like_DNA-bd_sf"/>
</dbReference>
<dbReference type="Proteomes" id="UP000317093">
    <property type="component" value="Chromosome"/>
</dbReference>
<name>A0A518B2Q0_9BACT</name>
<dbReference type="Gene3D" id="1.20.120.1810">
    <property type="match status" value="1"/>
</dbReference>
<dbReference type="SUPFAM" id="SSF88946">
    <property type="entry name" value="Sigma2 domain of RNA polymerase sigma factors"/>
    <property type="match status" value="1"/>
</dbReference>
<accession>A0A518B2Q0</accession>
<dbReference type="RefSeq" id="WP_145257860.1">
    <property type="nucleotide sequence ID" value="NZ_CP036279.1"/>
</dbReference>
<organism evidence="6 7">
    <name type="scientific">Kolteria novifilia</name>
    <dbReference type="NCBI Taxonomy" id="2527975"/>
    <lineage>
        <taxon>Bacteria</taxon>
        <taxon>Pseudomonadati</taxon>
        <taxon>Planctomycetota</taxon>
        <taxon>Planctomycetia</taxon>
        <taxon>Kolteriales</taxon>
        <taxon>Kolteriaceae</taxon>
        <taxon>Kolteria</taxon>
    </lineage>
</organism>
<evidence type="ECO:0000256" key="2">
    <source>
        <dbReference type="ARBA" id="ARBA00023082"/>
    </source>
</evidence>
<dbReference type="Gene3D" id="1.10.10.10">
    <property type="entry name" value="Winged helix-like DNA-binding domain superfamily/Winged helix DNA-binding domain"/>
    <property type="match status" value="1"/>
</dbReference>
<dbReference type="OrthoDB" id="9799825at2"/>
<gene>
    <name evidence="6" type="primary">sigD</name>
    <name evidence="6" type="ORF">Pan216_20990</name>
</gene>
<dbReference type="CDD" id="cd06171">
    <property type="entry name" value="Sigma70_r4"/>
    <property type="match status" value="1"/>
</dbReference>
<dbReference type="InterPro" id="IPR007630">
    <property type="entry name" value="RNA_pol_sigma70_r4"/>
</dbReference>
<evidence type="ECO:0000313" key="6">
    <source>
        <dbReference type="EMBL" id="QDU61245.1"/>
    </source>
</evidence>
<keyword evidence="2" id="KW-0731">Sigma factor</keyword>
<reference evidence="6 7" key="1">
    <citation type="submission" date="2019-02" db="EMBL/GenBank/DDBJ databases">
        <title>Deep-cultivation of Planctomycetes and their phenomic and genomic characterization uncovers novel biology.</title>
        <authorList>
            <person name="Wiegand S."/>
            <person name="Jogler M."/>
            <person name="Boedeker C."/>
            <person name="Pinto D."/>
            <person name="Vollmers J."/>
            <person name="Rivas-Marin E."/>
            <person name="Kohn T."/>
            <person name="Peeters S.H."/>
            <person name="Heuer A."/>
            <person name="Rast P."/>
            <person name="Oberbeckmann S."/>
            <person name="Bunk B."/>
            <person name="Jeske O."/>
            <person name="Meyerdierks A."/>
            <person name="Storesund J.E."/>
            <person name="Kallscheuer N."/>
            <person name="Luecker S."/>
            <person name="Lage O.M."/>
            <person name="Pohl T."/>
            <person name="Merkel B.J."/>
            <person name="Hornburger P."/>
            <person name="Mueller R.-W."/>
            <person name="Bruemmer F."/>
            <person name="Labrenz M."/>
            <person name="Spormann A.M."/>
            <person name="Op den Camp H."/>
            <person name="Overmann J."/>
            <person name="Amann R."/>
            <person name="Jetten M.S.M."/>
            <person name="Mascher T."/>
            <person name="Medema M.H."/>
            <person name="Devos D.P."/>
            <person name="Kaster A.-K."/>
            <person name="Ovreas L."/>
            <person name="Rohde M."/>
            <person name="Galperin M.Y."/>
            <person name="Jogler C."/>
        </authorList>
    </citation>
    <scope>NUCLEOTIDE SEQUENCE [LARGE SCALE GENOMIC DNA]</scope>
    <source>
        <strain evidence="6 7">Pan216</strain>
    </source>
</reference>